<dbReference type="AlphaFoldDB" id="A0A6G1H4V9"/>
<accession>A0A6G1H4V9</accession>
<keyword evidence="3" id="KW-1185">Reference proteome</keyword>
<dbReference type="Proteomes" id="UP000800041">
    <property type="component" value="Unassembled WGS sequence"/>
</dbReference>
<gene>
    <name evidence="2" type="ORF">K402DRAFT_40656</name>
</gene>
<keyword evidence="1" id="KW-1133">Transmembrane helix</keyword>
<evidence type="ECO:0000313" key="2">
    <source>
        <dbReference type="EMBL" id="KAF1988087.1"/>
    </source>
</evidence>
<proteinExistence type="predicted"/>
<dbReference type="EMBL" id="ML977150">
    <property type="protein sequence ID" value="KAF1988087.1"/>
    <property type="molecule type" value="Genomic_DNA"/>
</dbReference>
<evidence type="ECO:0000313" key="3">
    <source>
        <dbReference type="Proteomes" id="UP000800041"/>
    </source>
</evidence>
<keyword evidence="1" id="KW-0472">Membrane</keyword>
<evidence type="ECO:0000256" key="1">
    <source>
        <dbReference type="SAM" id="Phobius"/>
    </source>
</evidence>
<name>A0A6G1H4V9_9PEZI</name>
<keyword evidence="1" id="KW-0812">Transmembrane</keyword>
<protein>
    <submittedName>
        <fullName evidence="2">Uncharacterized protein</fullName>
    </submittedName>
</protein>
<organism evidence="2 3">
    <name type="scientific">Aulographum hederae CBS 113979</name>
    <dbReference type="NCBI Taxonomy" id="1176131"/>
    <lineage>
        <taxon>Eukaryota</taxon>
        <taxon>Fungi</taxon>
        <taxon>Dikarya</taxon>
        <taxon>Ascomycota</taxon>
        <taxon>Pezizomycotina</taxon>
        <taxon>Dothideomycetes</taxon>
        <taxon>Pleosporomycetidae</taxon>
        <taxon>Aulographales</taxon>
        <taxon>Aulographaceae</taxon>
    </lineage>
</organism>
<feature type="transmembrane region" description="Helical" evidence="1">
    <location>
        <begin position="47"/>
        <end position="70"/>
    </location>
</feature>
<reference evidence="2" key="1">
    <citation type="journal article" date="2020" name="Stud. Mycol.">
        <title>101 Dothideomycetes genomes: a test case for predicting lifestyles and emergence of pathogens.</title>
        <authorList>
            <person name="Haridas S."/>
            <person name="Albert R."/>
            <person name="Binder M."/>
            <person name="Bloem J."/>
            <person name="Labutti K."/>
            <person name="Salamov A."/>
            <person name="Andreopoulos B."/>
            <person name="Baker S."/>
            <person name="Barry K."/>
            <person name="Bills G."/>
            <person name="Bluhm B."/>
            <person name="Cannon C."/>
            <person name="Castanera R."/>
            <person name="Culley D."/>
            <person name="Daum C."/>
            <person name="Ezra D."/>
            <person name="Gonzalez J."/>
            <person name="Henrissat B."/>
            <person name="Kuo A."/>
            <person name="Liang C."/>
            <person name="Lipzen A."/>
            <person name="Lutzoni F."/>
            <person name="Magnuson J."/>
            <person name="Mondo S."/>
            <person name="Nolan M."/>
            <person name="Ohm R."/>
            <person name="Pangilinan J."/>
            <person name="Park H.-J."/>
            <person name="Ramirez L."/>
            <person name="Alfaro M."/>
            <person name="Sun H."/>
            <person name="Tritt A."/>
            <person name="Yoshinaga Y."/>
            <person name="Zwiers L.-H."/>
            <person name="Turgeon B."/>
            <person name="Goodwin S."/>
            <person name="Spatafora J."/>
            <person name="Crous P."/>
            <person name="Grigoriev I."/>
        </authorList>
    </citation>
    <scope>NUCLEOTIDE SEQUENCE</scope>
    <source>
        <strain evidence="2">CBS 113979</strain>
    </source>
</reference>
<sequence>MAPSVLPSTLAGIATRDASFPILMAREEDLASSIGEFTINNPLNDPVAVRTVVICVVLLVVIFVAVGLVLCCFHRKPGTRGCCCCKRTKAEETVDDTVRLRSRDRLPDITTTDRSSTQTFDSIFGKRPKEPVSGV</sequence>